<feature type="repeat" description="TPR" evidence="3">
    <location>
        <begin position="169"/>
        <end position="202"/>
    </location>
</feature>
<dbReference type="Proteomes" id="UP000246085">
    <property type="component" value="Chromosome BRAD3257"/>
</dbReference>
<organism evidence="5 6">
    <name type="scientific">Bradyrhizobium vignae</name>
    <dbReference type="NCBI Taxonomy" id="1549949"/>
    <lineage>
        <taxon>Bacteria</taxon>
        <taxon>Pseudomonadati</taxon>
        <taxon>Pseudomonadota</taxon>
        <taxon>Alphaproteobacteria</taxon>
        <taxon>Hyphomicrobiales</taxon>
        <taxon>Nitrobacteraceae</taxon>
        <taxon>Bradyrhizobium</taxon>
    </lineage>
</organism>
<dbReference type="SMART" id="SM00028">
    <property type="entry name" value="TPR"/>
    <property type="match status" value="8"/>
</dbReference>
<dbReference type="GO" id="GO:0046813">
    <property type="term" value="P:receptor-mediated virion attachment to host cell"/>
    <property type="evidence" value="ECO:0007669"/>
    <property type="project" value="TreeGrafter"/>
</dbReference>
<proteinExistence type="predicted"/>
<dbReference type="AlphaFoldDB" id="A0A2U3PV87"/>
<evidence type="ECO:0000313" key="5">
    <source>
        <dbReference type="EMBL" id="SPP93087.1"/>
    </source>
</evidence>
<protein>
    <submittedName>
        <fullName evidence="5">Uncharacterized protein</fullName>
    </submittedName>
</protein>
<dbReference type="RefSeq" id="WP_122401550.1">
    <property type="nucleotide sequence ID" value="NZ_LS398110.1"/>
</dbReference>
<accession>A0A2U3PV87</accession>
<keyword evidence="1" id="KW-0677">Repeat</keyword>
<feature type="repeat" description="TPR" evidence="3">
    <location>
        <begin position="203"/>
        <end position="236"/>
    </location>
</feature>
<dbReference type="Pfam" id="PF13432">
    <property type="entry name" value="TPR_16"/>
    <property type="match status" value="2"/>
</dbReference>
<keyword evidence="4" id="KW-0732">Signal</keyword>
<dbReference type="PROSITE" id="PS50005">
    <property type="entry name" value="TPR"/>
    <property type="match status" value="6"/>
</dbReference>
<dbReference type="KEGG" id="bvz:BRAD3257_1985"/>
<dbReference type="SUPFAM" id="SSF48452">
    <property type="entry name" value="TPR-like"/>
    <property type="match status" value="2"/>
</dbReference>
<dbReference type="InterPro" id="IPR011990">
    <property type="entry name" value="TPR-like_helical_dom_sf"/>
</dbReference>
<dbReference type="Pfam" id="PF13414">
    <property type="entry name" value="TPR_11"/>
    <property type="match status" value="1"/>
</dbReference>
<gene>
    <name evidence="5" type="ORF">BRAD3257_1985</name>
</gene>
<evidence type="ECO:0000313" key="6">
    <source>
        <dbReference type="Proteomes" id="UP000246085"/>
    </source>
</evidence>
<keyword evidence="2 3" id="KW-0802">TPR repeat</keyword>
<feature type="repeat" description="TPR" evidence="3">
    <location>
        <begin position="237"/>
        <end position="270"/>
    </location>
</feature>
<evidence type="ECO:0000256" key="3">
    <source>
        <dbReference type="PROSITE-ProRule" id="PRU00339"/>
    </source>
</evidence>
<feature type="repeat" description="TPR" evidence="3">
    <location>
        <begin position="135"/>
        <end position="168"/>
    </location>
</feature>
<dbReference type="GO" id="GO:0009279">
    <property type="term" value="C:cell outer membrane"/>
    <property type="evidence" value="ECO:0007669"/>
    <property type="project" value="TreeGrafter"/>
</dbReference>
<feature type="repeat" description="TPR" evidence="3">
    <location>
        <begin position="67"/>
        <end position="100"/>
    </location>
</feature>
<feature type="signal peptide" evidence="4">
    <location>
        <begin position="1"/>
        <end position="29"/>
    </location>
</feature>
<feature type="repeat" description="TPR" evidence="3">
    <location>
        <begin position="271"/>
        <end position="304"/>
    </location>
</feature>
<evidence type="ECO:0000256" key="1">
    <source>
        <dbReference type="ARBA" id="ARBA00022737"/>
    </source>
</evidence>
<dbReference type="Gene3D" id="1.25.40.10">
    <property type="entry name" value="Tetratricopeptide repeat domain"/>
    <property type="match status" value="4"/>
</dbReference>
<dbReference type="InterPro" id="IPR050498">
    <property type="entry name" value="Ycf3"/>
</dbReference>
<reference evidence="5 6" key="1">
    <citation type="submission" date="2018-03" db="EMBL/GenBank/DDBJ databases">
        <authorList>
            <person name="Gully D."/>
        </authorList>
    </citation>
    <scope>NUCLEOTIDE SEQUENCE [LARGE SCALE GENOMIC DNA]</scope>
    <source>
        <strain evidence="5">ORS3257</strain>
    </source>
</reference>
<dbReference type="PANTHER" id="PTHR44858:SF1">
    <property type="entry name" value="UDP-N-ACETYLGLUCOSAMINE--PEPTIDE N-ACETYLGLUCOSAMINYLTRANSFERASE SPINDLY-RELATED"/>
    <property type="match status" value="1"/>
</dbReference>
<sequence length="445" mass="49012">MKARIFMQKRLFSGLIAAALLWTATETLAEDGAKWRCTGQPDIAPDIQIDGCTAAIRSGQYSGKNLAWAYFNRGNAYQTKEDYDRAIADYDQAIALAPDAEGPFANRGIVHRKKQEYDQAIADLTRAIALGGKDGLVYFNRAEAYNGTGDHDRAIADLDRAIALEPKSAGNYVGRGVAYYNKKDYDRAIADFNRAIAMDPKFGGAYYFRASAFNAKKDFDSAIADYSQVIVLHPKSTDAYSERGDVYFGKGDYDRAIADYGQAIGLDPKTANVYANRSSAYRKMNEHGLAMADLNQAIALDPKPAYLKARGVFQFELGDFKASATDLLRVLETNDSAYVMLFRYPARARAGEAAASELEGNARRLNDKSWPFPVIELLAGKRSPEATLAAATKQEETCEANFYIGESYILSAKKELAQKALRAAADTCPKSFVEFNVALAELKRF</sequence>
<dbReference type="EMBL" id="LS398110">
    <property type="protein sequence ID" value="SPP93087.1"/>
    <property type="molecule type" value="Genomic_DNA"/>
</dbReference>
<name>A0A2U3PV87_9BRAD</name>
<dbReference type="PROSITE" id="PS50293">
    <property type="entry name" value="TPR_REGION"/>
    <property type="match status" value="3"/>
</dbReference>
<evidence type="ECO:0000256" key="4">
    <source>
        <dbReference type="SAM" id="SignalP"/>
    </source>
</evidence>
<dbReference type="PANTHER" id="PTHR44858">
    <property type="entry name" value="TETRATRICOPEPTIDE REPEAT PROTEIN 6"/>
    <property type="match status" value="1"/>
</dbReference>
<dbReference type="InterPro" id="IPR019734">
    <property type="entry name" value="TPR_rpt"/>
</dbReference>
<feature type="chain" id="PRO_5015693688" evidence="4">
    <location>
        <begin position="30"/>
        <end position="445"/>
    </location>
</feature>
<evidence type="ECO:0000256" key="2">
    <source>
        <dbReference type="ARBA" id="ARBA00022803"/>
    </source>
</evidence>
<dbReference type="Pfam" id="PF00515">
    <property type="entry name" value="TPR_1"/>
    <property type="match status" value="1"/>
</dbReference>